<proteinExistence type="predicted"/>
<dbReference type="OrthoDB" id="6876592at2"/>
<evidence type="ECO:0000313" key="1">
    <source>
        <dbReference type="EMBL" id="SHI05477.1"/>
    </source>
</evidence>
<protein>
    <submittedName>
        <fullName evidence="1">Fimbrial assembly protein (PilN)</fullName>
    </submittedName>
</protein>
<organism evidence="1 2">
    <name type="scientific">Ferrimonas marina</name>
    <dbReference type="NCBI Taxonomy" id="299255"/>
    <lineage>
        <taxon>Bacteria</taxon>
        <taxon>Pseudomonadati</taxon>
        <taxon>Pseudomonadota</taxon>
        <taxon>Gammaproteobacteria</taxon>
        <taxon>Alteromonadales</taxon>
        <taxon>Ferrimonadaceae</taxon>
        <taxon>Ferrimonas</taxon>
    </lineage>
</organism>
<evidence type="ECO:0000313" key="2">
    <source>
        <dbReference type="Proteomes" id="UP000184268"/>
    </source>
</evidence>
<dbReference type="EMBL" id="FQXG01000006">
    <property type="protein sequence ID" value="SHI05477.1"/>
    <property type="molecule type" value="Genomic_DNA"/>
</dbReference>
<gene>
    <name evidence="1" type="ORF">SAMN02745129_3865</name>
</gene>
<accession>A0A1M5Y095</accession>
<dbReference type="InterPro" id="IPR007813">
    <property type="entry name" value="PilN"/>
</dbReference>
<name>A0A1M5Y095_9GAMM</name>
<reference evidence="1 2" key="1">
    <citation type="submission" date="2016-11" db="EMBL/GenBank/DDBJ databases">
        <authorList>
            <person name="Jaros S."/>
            <person name="Januszkiewicz K."/>
            <person name="Wedrychowicz H."/>
        </authorList>
    </citation>
    <scope>NUCLEOTIDE SEQUENCE [LARGE SCALE GENOMIC DNA]</scope>
    <source>
        <strain evidence="1 2">DSM 16917</strain>
    </source>
</reference>
<dbReference type="STRING" id="299255.SAMN02745129_3865"/>
<keyword evidence="2" id="KW-1185">Reference proteome</keyword>
<dbReference type="RefSeq" id="WP_067662673.1">
    <property type="nucleotide sequence ID" value="NZ_FQXG01000006.1"/>
</dbReference>
<dbReference type="Pfam" id="PF05137">
    <property type="entry name" value="PilN"/>
    <property type="match status" value="1"/>
</dbReference>
<dbReference type="AlphaFoldDB" id="A0A1M5Y095"/>
<dbReference type="Proteomes" id="UP000184268">
    <property type="component" value="Unassembled WGS sequence"/>
</dbReference>
<sequence length="200" mass="21958">MKTRINLFSPEMRPAQPRLTLARGLFGCAAALALLVGLGQWQSLNNQRLQQQLDLAYEQQSELGDELARLSTELASHRPDEQLLTAVAQAKARIDGLARLSQLLDQDELLIQPGFSNLMRDLSNSADRQVWLQQFDVAQAQLRLAGQAQRAAAVPAWIDRLGQQPSLAGRALSRLAIDGDGDGPVRFEASHGLSDNKEAR</sequence>